<feature type="domain" description="FecR N-terminal" evidence="3">
    <location>
        <begin position="15"/>
        <end position="54"/>
    </location>
</feature>
<dbReference type="RefSeq" id="WP_386751988.1">
    <property type="nucleotide sequence ID" value="NZ_JBHSNM010000001.1"/>
</dbReference>
<dbReference type="InterPro" id="IPR006860">
    <property type="entry name" value="FecR"/>
</dbReference>
<dbReference type="Gene3D" id="2.60.120.1440">
    <property type="match status" value="1"/>
</dbReference>
<keyword evidence="1" id="KW-0812">Transmembrane</keyword>
<dbReference type="PIRSF" id="PIRSF018266">
    <property type="entry name" value="FecR"/>
    <property type="match status" value="1"/>
</dbReference>
<dbReference type="PANTHER" id="PTHR30273">
    <property type="entry name" value="PERIPLASMIC SIGNAL SENSOR AND SIGMA FACTOR ACTIVATOR FECR-RELATED"/>
    <property type="match status" value="1"/>
</dbReference>
<comment type="caution">
    <text evidence="4">The sequence shown here is derived from an EMBL/GenBank/DDBJ whole genome shotgun (WGS) entry which is preliminary data.</text>
</comment>
<dbReference type="Proteomes" id="UP001596036">
    <property type="component" value="Unassembled WGS sequence"/>
</dbReference>
<name>A0ABW0SHI4_9GAMM</name>
<evidence type="ECO:0000313" key="4">
    <source>
        <dbReference type="EMBL" id="MFC5568502.1"/>
    </source>
</evidence>
<keyword evidence="5" id="KW-1185">Reference proteome</keyword>
<dbReference type="EMBL" id="JBHSNM010000001">
    <property type="protein sequence ID" value="MFC5568502.1"/>
    <property type="molecule type" value="Genomic_DNA"/>
</dbReference>
<dbReference type="InterPro" id="IPR012373">
    <property type="entry name" value="Ferrdict_sens_TM"/>
</dbReference>
<dbReference type="Pfam" id="PF04773">
    <property type="entry name" value="FecR"/>
    <property type="match status" value="1"/>
</dbReference>
<evidence type="ECO:0000259" key="2">
    <source>
        <dbReference type="Pfam" id="PF04773"/>
    </source>
</evidence>
<dbReference type="Pfam" id="PF16220">
    <property type="entry name" value="DUF4880"/>
    <property type="match status" value="1"/>
</dbReference>
<evidence type="ECO:0000313" key="5">
    <source>
        <dbReference type="Proteomes" id="UP001596036"/>
    </source>
</evidence>
<accession>A0ABW0SHI4</accession>
<dbReference type="PANTHER" id="PTHR30273:SF2">
    <property type="entry name" value="PROTEIN FECR"/>
    <property type="match status" value="1"/>
</dbReference>
<keyword evidence="1" id="KW-0472">Membrane</keyword>
<sequence length="335" mass="35924">MNHSPSPTPTADGRAEAWLARLSSPECTSADRAAFEDWLAESEANVDAYLQAESVHALARRLASDDLLRAAARRARRNPAIDRRSVLRRFAMGAAIAATVVLAIGVIRRPKPPPTVPVGRYTTVVGEQRTVALEDGTAMRLDTATTVRVHFARDQRVVEVVQGRVQFTVGADAPHAASPRPFLVKAGSGTVRDIGTTFQVRHVDADVEVGLIEGVVQVTADATGTSDTLAPGEQVRIDAQGALQASQPFDLAVARAWTQGDLVFKERRLDQLIAEMNRYSATPLRLADPALGALTVSGVFHIDDQAALVAALEQGWGLKARRGGNGEIVLHKADR</sequence>
<protein>
    <submittedName>
        <fullName evidence="4">FecR family protein</fullName>
    </submittedName>
</protein>
<gene>
    <name evidence="4" type="ORF">ACFPN1_00270</name>
</gene>
<dbReference type="InterPro" id="IPR032623">
    <property type="entry name" value="FecR_N"/>
</dbReference>
<evidence type="ECO:0000256" key="1">
    <source>
        <dbReference type="SAM" id="Phobius"/>
    </source>
</evidence>
<feature type="domain" description="FecR protein" evidence="2">
    <location>
        <begin position="120"/>
        <end position="217"/>
    </location>
</feature>
<keyword evidence="1" id="KW-1133">Transmembrane helix</keyword>
<reference evidence="5" key="1">
    <citation type="journal article" date="2019" name="Int. J. Syst. Evol. Microbiol.">
        <title>The Global Catalogue of Microorganisms (GCM) 10K type strain sequencing project: providing services to taxonomists for standard genome sequencing and annotation.</title>
        <authorList>
            <consortium name="The Broad Institute Genomics Platform"/>
            <consortium name="The Broad Institute Genome Sequencing Center for Infectious Disease"/>
            <person name="Wu L."/>
            <person name="Ma J."/>
        </authorList>
    </citation>
    <scope>NUCLEOTIDE SEQUENCE [LARGE SCALE GENOMIC DNA]</scope>
    <source>
        <strain evidence="5">KACC 11407</strain>
    </source>
</reference>
<proteinExistence type="predicted"/>
<feature type="transmembrane region" description="Helical" evidence="1">
    <location>
        <begin position="86"/>
        <end position="107"/>
    </location>
</feature>
<organism evidence="4 5">
    <name type="scientific">Lysobacter yangpyeongensis</name>
    <dbReference type="NCBI Taxonomy" id="346182"/>
    <lineage>
        <taxon>Bacteria</taxon>
        <taxon>Pseudomonadati</taxon>
        <taxon>Pseudomonadota</taxon>
        <taxon>Gammaproteobacteria</taxon>
        <taxon>Lysobacterales</taxon>
        <taxon>Lysobacteraceae</taxon>
        <taxon>Lysobacter</taxon>
    </lineage>
</organism>
<evidence type="ECO:0000259" key="3">
    <source>
        <dbReference type="Pfam" id="PF16220"/>
    </source>
</evidence>